<dbReference type="EMBL" id="NPOA01000006">
    <property type="protein sequence ID" value="PAV29673.1"/>
    <property type="molecule type" value="Genomic_DNA"/>
</dbReference>
<evidence type="ECO:0000313" key="3">
    <source>
        <dbReference type="Proteomes" id="UP000218887"/>
    </source>
</evidence>
<dbReference type="OrthoDB" id="9802752at2"/>
<dbReference type="InterPro" id="IPR003812">
    <property type="entry name" value="Fido"/>
</dbReference>
<dbReference type="InterPro" id="IPR053737">
    <property type="entry name" value="Type_II_TA_Toxin"/>
</dbReference>
<comment type="caution">
    <text evidence="2">The sequence shown here is derived from an EMBL/GenBank/DDBJ whole genome shotgun (WGS) entry which is preliminary data.</text>
</comment>
<organism evidence="2 3">
    <name type="scientific">Virgibacillus profundi</name>
    <dbReference type="NCBI Taxonomy" id="2024555"/>
    <lineage>
        <taxon>Bacteria</taxon>
        <taxon>Bacillati</taxon>
        <taxon>Bacillota</taxon>
        <taxon>Bacilli</taxon>
        <taxon>Bacillales</taxon>
        <taxon>Bacillaceae</taxon>
        <taxon>Virgibacillus</taxon>
    </lineage>
</organism>
<dbReference type="Pfam" id="PF02661">
    <property type="entry name" value="Fic"/>
    <property type="match status" value="1"/>
</dbReference>
<dbReference type="PROSITE" id="PS51459">
    <property type="entry name" value="FIDO"/>
    <property type="match status" value="1"/>
</dbReference>
<accession>A0A2A2IF13</accession>
<protein>
    <submittedName>
        <fullName evidence="2">Type II toxin-antitoxin system death-on-curing family toxin</fullName>
    </submittedName>
</protein>
<gene>
    <name evidence="2" type="ORF">CIL05_09880</name>
</gene>
<feature type="domain" description="Fido" evidence="1">
    <location>
        <begin position="4"/>
        <end position="125"/>
    </location>
</feature>
<name>A0A2A2IF13_9BACI</name>
<keyword evidence="3" id="KW-1185">Reference proteome</keyword>
<dbReference type="NCBIfam" id="TIGR01550">
    <property type="entry name" value="DOC_P1"/>
    <property type="match status" value="1"/>
</dbReference>
<reference evidence="2 3" key="1">
    <citation type="submission" date="2017-08" db="EMBL/GenBank/DDBJ databases">
        <title>Virgibacillus indicus sp. nov. and Virgibacillus profoundi sp. nov, two moderately halophilic bacteria isolated from marine sediment by using the Microfluidic Streak Plate.</title>
        <authorList>
            <person name="Xu B."/>
            <person name="Hu B."/>
            <person name="Wang J."/>
            <person name="Zhu Y."/>
            <person name="Huang L."/>
            <person name="Du W."/>
            <person name="Huang Y."/>
        </authorList>
    </citation>
    <scope>NUCLEOTIDE SEQUENCE [LARGE SCALE GENOMIC DNA]</scope>
    <source>
        <strain evidence="2 3">IO3-P3-H5</strain>
    </source>
</reference>
<evidence type="ECO:0000313" key="2">
    <source>
        <dbReference type="EMBL" id="PAV29673.1"/>
    </source>
</evidence>
<dbReference type="RefSeq" id="WP_095655373.1">
    <property type="nucleotide sequence ID" value="NZ_NPOA01000006.1"/>
</dbReference>
<dbReference type="AlphaFoldDB" id="A0A2A2IF13"/>
<dbReference type="PANTHER" id="PTHR39426:SF1">
    <property type="entry name" value="HOMOLOGY TO DEATH-ON-CURING PROTEIN OF PHAGE P1"/>
    <property type="match status" value="1"/>
</dbReference>
<proteinExistence type="predicted"/>
<dbReference type="PANTHER" id="PTHR39426">
    <property type="entry name" value="HOMOLOGY TO DEATH-ON-CURING PROTEIN OF PHAGE P1"/>
    <property type="match status" value="1"/>
</dbReference>
<dbReference type="InterPro" id="IPR036597">
    <property type="entry name" value="Fido-like_dom_sf"/>
</dbReference>
<evidence type="ECO:0000259" key="1">
    <source>
        <dbReference type="PROSITE" id="PS51459"/>
    </source>
</evidence>
<dbReference type="SUPFAM" id="SSF140931">
    <property type="entry name" value="Fic-like"/>
    <property type="match status" value="1"/>
</dbReference>
<dbReference type="GO" id="GO:0016301">
    <property type="term" value="F:kinase activity"/>
    <property type="evidence" value="ECO:0007669"/>
    <property type="project" value="InterPro"/>
</dbReference>
<dbReference type="Gene3D" id="1.20.120.1870">
    <property type="entry name" value="Fic/DOC protein, Fido domain"/>
    <property type="match status" value="1"/>
</dbReference>
<dbReference type="InterPro" id="IPR006440">
    <property type="entry name" value="Doc"/>
</dbReference>
<dbReference type="Proteomes" id="UP000218887">
    <property type="component" value="Unassembled WGS sequence"/>
</dbReference>
<sequence>MRYLSYTEVAAINQYVIERFSPREQIGIKSPELLDSAIHRPQQSAFGNDAYQTVFRKAGALFEFVAQNHAFHNGNKRTAFLYLTQFLFYNGYDFEMSSQTEQANFTVNVVNKEYNFEELVKIIEKYSIPLRK</sequence>